<keyword evidence="11" id="KW-0407">Ion channel</keyword>
<evidence type="ECO:0000256" key="11">
    <source>
        <dbReference type="ARBA" id="ARBA00023303"/>
    </source>
</evidence>
<feature type="non-terminal residue" evidence="16">
    <location>
        <position position="1"/>
    </location>
</feature>
<feature type="domain" description="Ionotropic glutamate receptor L-glutamate and glycine-binding" evidence="15">
    <location>
        <begin position="129"/>
        <end position="193"/>
    </location>
</feature>
<dbReference type="STRING" id="1965070.A0A443QX28"/>
<evidence type="ECO:0000259" key="15">
    <source>
        <dbReference type="SMART" id="SM00918"/>
    </source>
</evidence>
<evidence type="ECO:0000256" key="10">
    <source>
        <dbReference type="ARBA" id="ARBA00023286"/>
    </source>
</evidence>
<evidence type="ECO:0000256" key="2">
    <source>
        <dbReference type="ARBA" id="ARBA00008685"/>
    </source>
</evidence>
<evidence type="ECO:0000256" key="7">
    <source>
        <dbReference type="ARBA" id="ARBA00023136"/>
    </source>
</evidence>
<keyword evidence="6" id="KW-0406">Ion transport</keyword>
<evidence type="ECO:0000256" key="4">
    <source>
        <dbReference type="ARBA" id="ARBA00022692"/>
    </source>
</evidence>
<evidence type="ECO:0000256" key="6">
    <source>
        <dbReference type="ARBA" id="ARBA00023065"/>
    </source>
</evidence>
<gene>
    <name evidence="16" type="ORF">B4U79_14050</name>
</gene>
<reference evidence="16 17" key="1">
    <citation type="journal article" date="2018" name="Gigascience">
        <title>Genomes of trombidid mites reveal novel predicted allergens and laterally-transferred genes associated with secondary metabolism.</title>
        <authorList>
            <person name="Dong X."/>
            <person name="Chaisiri K."/>
            <person name="Xia D."/>
            <person name="Armstrong S.D."/>
            <person name="Fang Y."/>
            <person name="Donnelly M.J."/>
            <person name="Kadowaki T."/>
            <person name="McGarry J.W."/>
            <person name="Darby A.C."/>
            <person name="Makepeace B.L."/>
        </authorList>
    </citation>
    <scope>NUCLEOTIDE SEQUENCE [LARGE SCALE GENOMIC DNA]</scope>
    <source>
        <strain evidence="16">UoL-WK</strain>
    </source>
</reference>
<evidence type="ECO:0000256" key="12">
    <source>
        <dbReference type="SAM" id="MobiDB-lite"/>
    </source>
</evidence>
<dbReference type="SUPFAM" id="SSF53850">
    <property type="entry name" value="Periplasmic binding protein-like II"/>
    <property type="match status" value="1"/>
</dbReference>
<feature type="compositionally biased region" description="Basic and acidic residues" evidence="12">
    <location>
        <begin position="446"/>
        <end position="456"/>
    </location>
</feature>
<dbReference type="Gene3D" id="3.40.190.10">
    <property type="entry name" value="Periplasmic binding protein-like II"/>
    <property type="match status" value="2"/>
</dbReference>
<dbReference type="EMBL" id="NCKU01003399">
    <property type="protein sequence ID" value="RWS07587.1"/>
    <property type="molecule type" value="Genomic_DNA"/>
</dbReference>
<dbReference type="InterPro" id="IPR019594">
    <property type="entry name" value="Glu/Gly-bd"/>
</dbReference>
<comment type="subcellular location">
    <subcellularLocation>
        <location evidence="1">Membrane</location>
        <topology evidence="1">Multi-pass membrane protein</topology>
    </subcellularLocation>
</comment>
<feature type="region of interest" description="Disordered" evidence="12">
    <location>
        <begin position="417"/>
        <end position="465"/>
    </location>
</feature>
<keyword evidence="10" id="KW-1071">Ligand-gated ion channel</keyword>
<evidence type="ECO:0000313" key="17">
    <source>
        <dbReference type="Proteomes" id="UP000285301"/>
    </source>
</evidence>
<keyword evidence="7 13" id="KW-0472">Membrane</keyword>
<dbReference type="PANTHER" id="PTHR18966">
    <property type="entry name" value="IONOTROPIC GLUTAMATE RECEPTOR"/>
    <property type="match status" value="1"/>
</dbReference>
<comment type="similarity">
    <text evidence="2">Belongs to the glutamate-gated ion channel (TC 1.A.10.1) family.</text>
</comment>
<dbReference type="GO" id="GO:0016020">
    <property type="term" value="C:membrane"/>
    <property type="evidence" value="ECO:0007669"/>
    <property type="project" value="UniProtKB-SubCell"/>
</dbReference>
<evidence type="ECO:0000256" key="1">
    <source>
        <dbReference type="ARBA" id="ARBA00004141"/>
    </source>
</evidence>
<keyword evidence="3" id="KW-0813">Transport</keyword>
<keyword evidence="17" id="KW-1185">Reference proteome</keyword>
<accession>A0A443QX28</accession>
<dbReference type="Proteomes" id="UP000285301">
    <property type="component" value="Unassembled WGS sequence"/>
</dbReference>
<dbReference type="SMART" id="SM00079">
    <property type="entry name" value="PBPe"/>
    <property type="match status" value="1"/>
</dbReference>
<dbReference type="InterPro" id="IPR015683">
    <property type="entry name" value="Ionotropic_Glu_rcpt"/>
</dbReference>
<evidence type="ECO:0000256" key="5">
    <source>
        <dbReference type="ARBA" id="ARBA00022989"/>
    </source>
</evidence>
<dbReference type="Pfam" id="PF10613">
    <property type="entry name" value="Lig_chan-Glu_bd"/>
    <property type="match status" value="1"/>
</dbReference>
<evidence type="ECO:0000256" key="3">
    <source>
        <dbReference type="ARBA" id="ARBA00022448"/>
    </source>
</evidence>
<dbReference type="CDD" id="cd13714">
    <property type="entry name" value="PBP2_iGluR_Kainate"/>
    <property type="match status" value="1"/>
</dbReference>
<evidence type="ECO:0000259" key="14">
    <source>
        <dbReference type="SMART" id="SM00079"/>
    </source>
</evidence>
<proteinExistence type="inferred from homology"/>
<sequence>DAHTLDLSEFESGHGRQRSITALTMLDPRGQQLPYTTRDFLSETPNVKPEKKPIQEESKGFTGLIKFDEYGQRTDITLEVIDFRNASFEREAVWNATGYHQINETDSKKKSMGDIKNIKFKVATVLINPYVMKKKDADKYEGKNKYEGYCIDLLQTMSDEEGFDFEIYLNPENSNGKPLNNGSWSGIMGDVIQGRVDMAISDLTITHERLQAVDFTMPFMNLGDFSNSNHSTYQRMWSFMESQRPSVFVSQDKGVERTLKGDYAYLMESSSIEYLIHKYPCDLTTVGGLLDQKGYGIALRQGSPYRSFFSNKILAYEESGKLAQLKKKWWEEKAEPYKGIKCEVVKKPITSAAELHIGQVGGVFLVLIAGTGIGCLIVILEFVWKTKKISRHEREHAAVMMYKELVRVFKVKGGSREVPRKKSGTLSNSLESFENSETASRNNVINEKRRQSHLDSPHSPYILAI</sequence>
<name>A0A443QX28_9ACAR</name>
<feature type="compositionally biased region" description="Low complexity" evidence="12">
    <location>
        <begin position="426"/>
        <end position="437"/>
    </location>
</feature>
<feature type="transmembrane region" description="Helical" evidence="13">
    <location>
        <begin position="360"/>
        <end position="384"/>
    </location>
</feature>
<evidence type="ECO:0000256" key="9">
    <source>
        <dbReference type="ARBA" id="ARBA00023180"/>
    </source>
</evidence>
<keyword evidence="8 16" id="KW-0675">Receptor</keyword>
<dbReference type="OrthoDB" id="5984008at2759"/>
<dbReference type="FunFam" id="3.40.190.10:FF:000061">
    <property type="entry name" value="Glutamate receptor, ionotropic kainate"/>
    <property type="match status" value="1"/>
</dbReference>
<evidence type="ECO:0000313" key="16">
    <source>
        <dbReference type="EMBL" id="RWS07587.1"/>
    </source>
</evidence>
<evidence type="ECO:0000256" key="8">
    <source>
        <dbReference type="ARBA" id="ARBA00023170"/>
    </source>
</evidence>
<dbReference type="AlphaFoldDB" id="A0A443QX28"/>
<protein>
    <submittedName>
        <fullName evidence="16">Glutamate receptor: ionotropic kainate 2-like protein</fullName>
    </submittedName>
</protein>
<evidence type="ECO:0000256" key="13">
    <source>
        <dbReference type="SAM" id="Phobius"/>
    </source>
</evidence>
<feature type="domain" description="Ionotropic glutamate receptor C-terminal" evidence="14">
    <location>
        <begin position="119"/>
        <end position="332"/>
    </location>
</feature>
<keyword evidence="5 13" id="KW-1133">Transmembrane helix</keyword>
<dbReference type="GO" id="GO:0015276">
    <property type="term" value="F:ligand-gated monoatomic ion channel activity"/>
    <property type="evidence" value="ECO:0007669"/>
    <property type="project" value="InterPro"/>
</dbReference>
<keyword evidence="9" id="KW-0325">Glycoprotein</keyword>
<dbReference type="SMART" id="SM00918">
    <property type="entry name" value="Lig_chan-Glu_bd"/>
    <property type="match status" value="1"/>
</dbReference>
<comment type="caution">
    <text evidence="16">The sequence shown here is derived from an EMBL/GenBank/DDBJ whole genome shotgun (WGS) entry which is preliminary data.</text>
</comment>
<organism evidence="16 17">
    <name type="scientific">Dinothrombium tinctorium</name>
    <dbReference type="NCBI Taxonomy" id="1965070"/>
    <lineage>
        <taxon>Eukaryota</taxon>
        <taxon>Metazoa</taxon>
        <taxon>Ecdysozoa</taxon>
        <taxon>Arthropoda</taxon>
        <taxon>Chelicerata</taxon>
        <taxon>Arachnida</taxon>
        <taxon>Acari</taxon>
        <taxon>Acariformes</taxon>
        <taxon>Trombidiformes</taxon>
        <taxon>Prostigmata</taxon>
        <taxon>Anystina</taxon>
        <taxon>Parasitengona</taxon>
        <taxon>Trombidioidea</taxon>
        <taxon>Trombidiidae</taxon>
        <taxon>Dinothrombium</taxon>
    </lineage>
</organism>
<dbReference type="InterPro" id="IPR001320">
    <property type="entry name" value="Iontro_rcpt_C"/>
</dbReference>
<keyword evidence="4 13" id="KW-0812">Transmembrane</keyword>
<dbReference type="FunFam" id="3.40.190.10:FF:000024">
    <property type="entry name" value="Glutamate receptor, ionotropic, delta 1"/>
    <property type="match status" value="1"/>
</dbReference>